<reference evidence="1" key="1">
    <citation type="submission" date="2016-10" db="EMBL/GenBank/DDBJ databases">
        <title>Sequence of Gallionella enrichment culture.</title>
        <authorList>
            <person name="Poehlein A."/>
            <person name="Muehling M."/>
            <person name="Daniel R."/>
        </authorList>
    </citation>
    <scope>NUCLEOTIDE SEQUENCE</scope>
</reference>
<comment type="caution">
    <text evidence="1">The sequence shown here is derived from an EMBL/GenBank/DDBJ whole genome shotgun (WGS) entry which is preliminary data.</text>
</comment>
<organism evidence="1">
    <name type="scientific">mine drainage metagenome</name>
    <dbReference type="NCBI Taxonomy" id="410659"/>
    <lineage>
        <taxon>unclassified sequences</taxon>
        <taxon>metagenomes</taxon>
        <taxon>ecological metagenomes</taxon>
    </lineage>
</organism>
<proteinExistence type="predicted"/>
<evidence type="ECO:0000313" key="1">
    <source>
        <dbReference type="EMBL" id="OIQ73871.1"/>
    </source>
</evidence>
<dbReference type="EMBL" id="MLJW01002707">
    <property type="protein sequence ID" value="OIQ73871.1"/>
    <property type="molecule type" value="Genomic_DNA"/>
</dbReference>
<gene>
    <name evidence="1" type="ORF">GALL_444850</name>
</gene>
<sequence>MRFDFVNAGNLFGQCTRTDDTHDIGYFYRPVVLLLLFINPCNQVEGSRRGFGMPHGFDRGHFGLLVFAYGITGFIAEHDY</sequence>
<accession>A0A1J5Q1H9</accession>
<name>A0A1J5Q1H9_9ZZZZ</name>
<protein>
    <submittedName>
        <fullName evidence="1">Uncharacterized protein</fullName>
    </submittedName>
</protein>
<dbReference type="AlphaFoldDB" id="A0A1J5Q1H9"/>